<keyword evidence="5 7" id="KW-0472">Membrane</keyword>
<dbReference type="Proteomes" id="UP001449657">
    <property type="component" value="Chromosome"/>
</dbReference>
<feature type="transmembrane region" description="Helical" evidence="7">
    <location>
        <begin position="252"/>
        <end position="274"/>
    </location>
</feature>
<evidence type="ECO:0000259" key="8">
    <source>
        <dbReference type="Pfam" id="PF04024"/>
    </source>
</evidence>
<evidence type="ECO:0000256" key="3">
    <source>
        <dbReference type="ARBA" id="ARBA00022692"/>
    </source>
</evidence>
<dbReference type="PANTHER" id="PTHR33885:SF3">
    <property type="entry name" value="PHAGE SHOCK PROTEIN C"/>
    <property type="match status" value="1"/>
</dbReference>
<dbReference type="InterPro" id="IPR054321">
    <property type="entry name" value="PspC-rel_TM"/>
</dbReference>
<evidence type="ECO:0000256" key="4">
    <source>
        <dbReference type="ARBA" id="ARBA00022989"/>
    </source>
</evidence>
<evidence type="ECO:0000256" key="5">
    <source>
        <dbReference type="ARBA" id="ARBA00023136"/>
    </source>
</evidence>
<feature type="region of interest" description="Disordered" evidence="6">
    <location>
        <begin position="527"/>
        <end position="571"/>
    </location>
</feature>
<evidence type="ECO:0000259" key="9">
    <source>
        <dbReference type="Pfam" id="PF22571"/>
    </source>
</evidence>
<evidence type="ECO:0000313" key="11">
    <source>
        <dbReference type="EMBL" id="WZN47457.1"/>
    </source>
</evidence>
<evidence type="ECO:0000256" key="1">
    <source>
        <dbReference type="ARBA" id="ARBA00004162"/>
    </source>
</evidence>
<organism evidence="11 12">
    <name type="scientific">Chitinophaga caseinilytica</name>
    <dbReference type="NCBI Taxonomy" id="2267521"/>
    <lineage>
        <taxon>Bacteria</taxon>
        <taxon>Pseudomonadati</taxon>
        <taxon>Bacteroidota</taxon>
        <taxon>Chitinophagia</taxon>
        <taxon>Chitinophagales</taxon>
        <taxon>Chitinophagaceae</taxon>
        <taxon>Chitinophaga</taxon>
    </lineage>
</organism>
<evidence type="ECO:0000256" key="2">
    <source>
        <dbReference type="ARBA" id="ARBA00022475"/>
    </source>
</evidence>
<feature type="domain" description="PspC-related transmembrane region" evidence="9">
    <location>
        <begin position="222"/>
        <end position="354"/>
    </location>
</feature>
<dbReference type="RefSeq" id="WP_341842094.1">
    <property type="nucleotide sequence ID" value="NZ_CP149792.1"/>
</dbReference>
<dbReference type="Pfam" id="PF04024">
    <property type="entry name" value="PspC"/>
    <property type="match status" value="1"/>
</dbReference>
<keyword evidence="12" id="KW-1185">Reference proteome</keyword>
<accession>A0ABZ2Z771</accession>
<dbReference type="Pfam" id="PF22571">
    <property type="entry name" value="LiaI-LiaF-TM_PspC"/>
    <property type="match status" value="1"/>
</dbReference>
<keyword evidence="4 7" id="KW-1133">Transmembrane helix</keyword>
<evidence type="ECO:0000256" key="6">
    <source>
        <dbReference type="SAM" id="MobiDB-lite"/>
    </source>
</evidence>
<dbReference type="InterPro" id="IPR052027">
    <property type="entry name" value="PspC"/>
</dbReference>
<comment type="subcellular location">
    <subcellularLocation>
        <location evidence="1">Cell membrane</location>
        <topology evidence="1">Single-pass membrane protein</topology>
    </subcellularLocation>
</comment>
<feature type="transmembrane region" description="Helical" evidence="7">
    <location>
        <begin position="145"/>
        <end position="170"/>
    </location>
</feature>
<feature type="domain" description="Phage shock protein PspC N-terminal" evidence="8">
    <location>
        <begin position="117"/>
        <end position="174"/>
    </location>
</feature>
<feature type="transmembrane region" description="Helical" evidence="7">
    <location>
        <begin position="294"/>
        <end position="315"/>
    </location>
</feature>
<feature type="compositionally biased region" description="Low complexity" evidence="6">
    <location>
        <begin position="96"/>
        <end position="107"/>
    </location>
</feature>
<evidence type="ECO:0000259" key="10">
    <source>
        <dbReference type="Pfam" id="PF22744"/>
    </source>
</evidence>
<gene>
    <name evidence="11" type="ORF">WJU22_04630</name>
</gene>
<dbReference type="InterPro" id="IPR054319">
    <property type="entry name" value="PspC-rel_ToastRack"/>
</dbReference>
<evidence type="ECO:0000256" key="7">
    <source>
        <dbReference type="SAM" id="Phobius"/>
    </source>
</evidence>
<feature type="transmembrane region" description="Helical" evidence="7">
    <location>
        <begin position="327"/>
        <end position="348"/>
    </location>
</feature>
<evidence type="ECO:0000313" key="12">
    <source>
        <dbReference type="Proteomes" id="UP001449657"/>
    </source>
</evidence>
<dbReference type="InterPro" id="IPR007168">
    <property type="entry name" value="Phageshock_PspC_N"/>
</dbReference>
<sequence>MKKIININLSSRLIPIEDSAYELLRQYLDSLKRYFSQEEGADEIVSDIESRIAEVFQDKIRKGAHCITDEDVIEIKASMGTPEQFGDEQPANGNASSSQSQQQSQQQAFDPYIRPRKRFYRDSDHKVIGGVCSGLAAYFRMDPVIMRILFVITALFWGGGILVYLILWFATPEADTAAEKLEMRGERVDVNNIKATVQEEMSQIRARMERMGDDVRNFSTGRGKQFGRDAGSAIESFFRGLGNAIAWIAKGFFLFFGFVLLFVLVVGLIAAASFSAVLLPIKHLIFADGTQTMLFWPTVALLIGIPILGLILFLVRKITGNRMPNKYAGMTLGFFWILGIVCAVSLAVSVSRDFTTENGIREELTIQQPSNGRLIISRADEMLDIDDHFMFDDHVRISDDTVVIGHIVINIEKSLDDKFSVAVAKKSKGRTSAEARKLAGQIQFQLSQRDSVLFLPSGFSIPRDSKYRLQRVYLTVYVPSRKEVIVDRDARNHFIFDGYRRGRWWDEGHDWDRNERMELKMNENGDWERREVPPTPDRQFRDSLDRNYRYQGPDRENPQPERKTDSVQPAKTTAANRFVGFLFSLPKPIA</sequence>
<feature type="region of interest" description="Disordered" evidence="6">
    <location>
        <begin position="83"/>
        <end position="107"/>
    </location>
</feature>
<reference evidence="11 12" key="1">
    <citation type="submission" date="2024-03" db="EMBL/GenBank/DDBJ databases">
        <title>Chitinophaga caseinilytica sp. nov., a casein hydrolysing bacterium isolated from forest soil.</title>
        <authorList>
            <person name="Lee D.S."/>
            <person name="Han D.M."/>
            <person name="Baek J.H."/>
            <person name="Choi D.G."/>
            <person name="Jeon J.H."/>
            <person name="Jeon C.O."/>
        </authorList>
    </citation>
    <scope>NUCLEOTIDE SEQUENCE [LARGE SCALE GENOMIC DNA]</scope>
    <source>
        <strain evidence="11 12">KACC 19118</strain>
    </source>
</reference>
<name>A0ABZ2Z771_9BACT</name>
<keyword evidence="3 7" id="KW-0812">Transmembrane</keyword>
<dbReference type="PANTHER" id="PTHR33885">
    <property type="entry name" value="PHAGE SHOCK PROTEIN C"/>
    <property type="match status" value="1"/>
</dbReference>
<keyword evidence="2" id="KW-1003">Cell membrane</keyword>
<dbReference type="EMBL" id="CP150096">
    <property type="protein sequence ID" value="WZN47457.1"/>
    <property type="molecule type" value="Genomic_DNA"/>
</dbReference>
<feature type="compositionally biased region" description="Basic and acidic residues" evidence="6">
    <location>
        <begin position="527"/>
        <end position="565"/>
    </location>
</feature>
<proteinExistence type="predicted"/>
<feature type="domain" description="PspC-related ToastRack" evidence="10">
    <location>
        <begin position="405"/>
        <end position="506"/>
    </location>
</feature>
<dbReference type="Pfam" id="PF22744">
    <property type="entry name" value="Toast-rack_PspC-Cterm"/>
    <property type="match status" value="1"/>
</dbReference>
<protein>
    <submittedName>
        <fullName evidence="11">PspC domain-containing protein</fullName>
    </submittedName>
</protein>